<dbReference type="InterPro" id="IPR003877">
    <property type="entry name" value="SPRY_dom"/>
</dbReference>
<feature type="region of interest" description="Disordered" evidence="1">
    <location>
        <begin position="438"/>
        <end position="477"/>
    </location>
</feature>
<evidence type="ECO:0000313" key="4">
    <source>
        <dbReference type="WBParaSite" id="GPLIN_000203700"/>
    </source>
</evidence>
<protein>
    <submittedName>
        <fullName evidence="4">B30.2/SPRY domain-containing protein</fullName>
    </submittedName>
</protein>
<proteinExistence type="predicted"/>
<feature type="compositionally biased region" description="Polar residues" evidence="1">
    <location>
        <begin position="355"/>
        <end position="365"/>
    </location>
</feature>
<dbReference type="WBParaSite" id="GPLIN_000203700">
    <property type="protein sequence ID" value="GPLIN_000203700"/>
    <property type="gene ID" value="GPLIN_000203700"/>
</dbReference>
<dbReference type="Proteomes" id="UP000050741">
    <property type="component" value="Unassembled WGS sequence"/>
</dbReference>
<dbReference type="GO" id="GO:0019825">
    <property type="term" value="F:oxygen binding"/>
    <property type="evidence" value="ECO:0007669"/>
    <property type="project" value="InterPro"/>
</dbReference>
<dbReference type="InterPro" id="IPR032675">
    <property type="entry name" value="LRR_dom_sf"/>
</dbReference>
<organism evidence="3 4">
    <name type="scientific">Globodera pallida</name>
    <name type="common">Potato cyst nematode worm</name>
    <name type="synonym">Heterodera pallida</name>
    <dbReference type="NCBI Taxonomy" id="36090"/>
    <lineage>
        <taxon>Eukaryota</taxon>
        <taxon>Metazoa</taxon>
        <taxon>Ecdysozoa</taxon>
        <taxon>Nematoda</taxon>
        <taxon>Chromadorea</taxon>
        <taxon>Rhabditida</taxon>
        <taxon>Tylenchina</taxon>
        <taxon>Tylenchomorpha</taxon>
        <taxon>Tylenchoidea</taxon>
        <taxon>Heteroderidae</taxon>
        <taxon>Heteroderinae</taxon>
        <taxon>Globodera</taxon>
    </lineage>
</organism>
<reference evidence="3" key="1">
    <citation type="submission" date="2013-12" db="EMBL/GenBank/DDBJ databases">
        <authorList>
            <person name="Aslett M."/>
        </authorList>
    </citation>
    <scope>NUCLEOTIDE SEQUENCE [LARGE SCALE GENOMIC DNA]</scope>
    <source>
        <strain evidence="3">Lindley</strain>
    </source>
</reference>
<sequence>MCFLVQIGIFCRDLAHRNAAAKEMFQKMSIVEGFSYGKCCDQKEHGRQLGELFDFALQNLNGPSRLVQERSYRMGEQHFTVFGSTNEAHLWDDLGESISHALAKTEPVRGKREAFRAWITLTNFLVESMRTGYTQQFKRRSLQRNSSSSQMVVHFFFDVSLSRLTPASFAAFHNLEEIFLDNASVLEHVDSRAFSGLKKLRKISISNCPALVSWTGVLLRENPQIQTLMVLNSGLRELPQLEMGPQHSLPMERIDFSGNCISQIAAGTLHAVQAKTVSFSNNAPCLRAIAANAFPACKFVELSSTDDSRANILAERKLSSDSLAFRKSVKPKVPTPYTQLRRKSQPDPLRAKISSPPQMSDISESSTASMCSSVLKSVGGVGAVSATAAAAAAVQQAEAKTKKGGGDGTNGKKMVHKRAKQVTSIEESAVVAAGAAAAARNGTEKRQSNASSAADGDSGRGDSLRSWASRQSGRPSVVTMCWEQPRDGTKQSQHQLLLRLATTQPSRSKQKVKELETGHHVLEGKVVKLEEYQKEMLLRMDELNRQQTMNSPTLSASFDLVALNETEDKATDAEQLLLPEAPQANGVTEMKYRKLLIDNNALQAEIAEIKRRLIPQQNRWDSAARHWELAIIEPDRLIVLHNGGGSSGSRSVFGVEPIPKENVGGIFYYEVKILEQKNRLHIGLGDKQMRPGKWLGFDEGTYAYYTNGTFWGHDEIEGCSNDVGRPYSGRGPKFEKGDVVGCGIDLATRQIIYTKNGQRLDTTGLFVSSAVELFASVTLYQPGDKIEANFGPNFKYIFDQTM</sequence>
<name>A0A183BN51_GLOPA</name>
<evidence type="ECO:0000259" key="2">
    <source>
        <dbReference type="PROSITE" id="PS50188"/>
    </source>
</evidence>
<dbReference type="Gene3D" id="3.80.10.10">
    <property type="entry name" value="Ribonuclease Inhibitor"/>
    <property type="match status" value="1"/>
</dbReference>
<dbReference type="SUPFAM" id="SSF46458">
    <property type="entry name" value="Globin-like"/>
    <property type="match status" value="1"/>
</dbReference>
<dbReference type="SUPFAM" id="SSF52058">
    <property type="entry name" value="L domain-like"/>
    <property type="match status" value="1"/>
</dbReference>
<keyword evidence="3" id="KW-1185">Reference proteome</keyword>
<dbReference type="SMART" id="SM00449">
    <property type="entry name" value="SPRY"/>
    <property type="match status" value="1"/>
</dbReference>
<dbReference type="CDD" id="cd12885">
    <property type="entry name" value="SPRY_RanBP_like"/>
    <property type="match status" value="1"/>
</dbReference>
<dbReference type="Pfam" id="PF00622">
    <property type="entry name" value="SPRY"/>
    <property type="match status" value="1"/>
</dbReference>
<dbReference type="GO" id="GO:0020037">
    <property type="term" value="F:heme binding"/>
    <property type="evidence" value="ECO:0007669"/>
    <property type="project" value="InterPro"/>
</dbReference>
<dbReference type="InterPro" id="IPR013320">
    <property type="entry name" value="ConA-like_dom_sf"/>
</dbReference>
<dbReference type="InterPro" id="IPR009050">
    <property type="entry name" value="Globin-like_sf"/>
</dbReference>
<dbReference type="PANTHER" id="PTHR12864">
    <property type="entry name" value="RAN BINDING PROTEIN 9-RELATED"/>
    <property type="match status" value="1"/>
</dbReference>
<dbReference type="AlphaFoldDB" id="A0A183BN51"/>
<dbReference type="InterPro" id="IPR050618">
    <property type="entry name" value="Ubq-SigPath_Reg"/>
</dbReference>
<accession>A0A183BN51</accession>
<dbReference type="Gene3D" id="2.60.120.920">
    <property type="match status" value="1"/>
</dbReference>
<dbReference type="Gene3D" id="1.10.490.10">
    <property type="entry name" value="Globins"/>
    <property type="match status" value="1"/>
</dbReference>
<dbReference type="InterPro" id="IPR012292">
    <property type="entry name" value="Globin/Proto"/>
</dbReference>
<dbReference type="SUPFAM" id="SSF49899">
    <property type="entry name" value="Concanavalin A-like lectins/glucanases"/>
    <property type="match status" value="1"/>
</dbReference>
<dbReference type="InterPro" id="IPR001870">
    <property type="entry name" value="B30.2/SPRY"/>
</dbReference>
<dbReference type="InterPro" id="IPR044736">
    <property type="entry name" value="Gid1/RanBPM/SPLA_SPRY"/>
</dbReference>
<evidence type="ECO:0000313" key="3">
    <source>
        <dbReference type="Proteomes" id="UP000050741"/>
    </source>
</evidence>
<dbReference type="PROSITE" id="PS50188">
    <property type="entry name" value="B302_SPRY"/>
    <property type="match status" value="1"/>
</dbReference>
<dbReference type="CDD" id="cd01040">
    <property type="entry name" value="Mb-like"/>
    <property type="match status" value="1"/>
</dbReference>
<evidence type="ECO:0000256" key="1">
    <source>
        <dbReference type="SAM" id="MobiDB-lite"/>
    </source>
</evidence>
<feature type="region of interest" description="Disordered" evidence="1">
    <location>
        <begin position="334"/>
        <end position="365"/>
    </location>
</feature>
<reference evidence="4" key="3">
    <citation type="submission" date="2016-06" db="UniProtKB">
        <authorList>
            <consortium name="WormBaseParasite"/>
        </authorList>
    </citation>
    <scope>IDENTIFICATION</scope>
</reference>
<reference evidence="3" key="2">
    <citation type="submission" date="2014-05" db="EMBL/GenBank/DDBJ databases">
        <title>The genome and life-stage specific transcriptomes of Globodera pallida elucidate key aspects of plant parasitism by a cyst nematode.</title>
        <authorList>
            <person name="Cotton J.A."/>
            <person name="Lilley C.J."/>
            <person name="Jones L.M."/>
            <person name="Kikuchi T."/>
            <person name="Reid A.J."/>
            <person name="Thorpe P."/>
            <person name="Tsai I.J."/>
            <person name="Beasley H."/>
            <person name="Blok V."/>
            <person name="Cock P.J.A."/>
            <person name="Van den Akker S.E."/>
            <person name="Holroyd N."/>
            <person name="Hunt M."/>
            <person name="Mantelin S."/>
            <person name="Naghra H."/>
            <person name="Pain A."/>
            <person name="Palomares-Rius J.E."/>
            <person name="Zarowiecki M."/>
            <person name="Berriman M."/>
            <person name="Jones J.T."/>
            <person name="Urwin P.E."/>
        </authorList>
    </citation>
    <scope>NUCLEOTIDE SEQUENCE [LARGE SCALE GENOMIC DNA]</scope>
    <source>
        <strain evidence="3">Lindley</strain>
    </source>
</reference>
<dbReference type="InterPro" id="IPR043136">
    <property type="entry name" value="B30.2/SPRY_sf"/>
</dbReference>
<feature type="domain" description="B30.2/SPRY" evidence="2">
    <location>
        <begin position="598"/>
        <end position="795"/>
    </location>
</feature>
<dbReference type="InterPro" id="IPR044399">
    <property type="entry name" value="Mb-like_M"/>
</dbReference>